<evidence type="ECO:0000259" key="1">
    <source>
        <dbReference type="Pfam" id="PF00188"/>
    </source>
</evidence>
<organism evidence="2 3">
    <name type="scientific">Phytophthora infestans (strain T30-4)</name>
    <name type="common">Potato late blight agent</name>
    <dbReference type="NCBI Taxonomy" id="403677"/>
    <lineage>
        <taxon>Eukaryota</taxon>
        <taxon>Sar</taxon>
        <taxon>Stramenopiles</taxon>
        <taxon>Oomycota</taxon>
        <taxon>Peronosporomycetes</taxon>
        <taxon>Peronosporales</taxon>
        <taxon>Peronosporaceae</taxon>
        <taxon>Phytophthora</taxon>
    </lineage>
</organism>
<accession>D0NFB0</accession>
<keyword evidence="3" id="KW-1185">Reference proteome</keyword>
<dbReference type="GeneID" id="9474205"/>
<gene>
    <name evidence="2" type="ORF">PITG_10438</name>
</gene>
<dbReference type="CDD" id="cd05379">
    <property type="entry name" value="CAP_bacterial"/>
    <property type="match status" value="1"/>
</dbReference>
<dbReference type="KEGG" id="pif:PITG_10438"/>
<dbReference type="HOGENOM" id="CLU_048111_1_0_1"/>
<protein>
    <submittedName>
        <fullName evidence="2">SCP-like extracellular protein</fullName>
    </submittedName>
</protein>
<dbReference type="VEuPathDB" id="FungiDB:PITG_10438"/>
<dbReference type="OrthoDB" id="94780at2759"/>
<evidence type="ECO:0000313" key="2">
    <source>
        <dbReference type="EMBL" id="EEY56899.1"/>
    </source>
</evidence>
<dbReference type="OMA" id="NIMALEY"/>
<dbReference type="PANTHER" id="PTHR31157">
    <property type="entry name" value="SCP DOMAIN-CONTAINING PROTEIN"/>
    <property type="match status" value="1"/>
</dbReference>
<dbReference type="STRING" id="403677.D0NFB0"/>
<dbReference type="EMBL" id="DS028135">
    <property type="protein sequence ID" value="EEY56899.1"/>
    <property type="molecule type" value="Genomic_DNA"/>
</dbReference>
<sequence>MATGKIKVTKPPDIDNCTATHTIMVATIKSPFAFLFGFVAVVNAANLRLESLDFSNVAALKVDNNAVALLTLVNAERVAKGLTALCTNKKLQEAAERHILDQAKTDYVSETGTDNSTPEARVTAARYKWESVDENFDAGSATPEAVVSSWLKSDGCHDAILGDYTMVGSAYVYNADTFYKHYWVQVYATGSSEKCDA</sequence>
<evidence type="ECO:0000313" key="3">
    <source>
        <dbReference type="Proteomes" id="UP000006643"/>
    </source>
</evidence>
<feature type="domain" description="SCP" evidence="1">
    <location>
        <begin position="70"/>
        <end position="187"/>
    </location>
</feature>
<dbReference type="InterPro" id="IPR035940">
    <property type="entry name" value="CAP_sf"/>
</dbReference>
<name>D0NFB0_PHYIT</name>
<dbReference type="Gene3D" id="3.40.33.10">
    <property type="entry name" value="CAP"/>
    <property type="match status" value="1"/>
</dbReference>
<dbReference type="SUPFAM" id="SSF55797">
    <property type="entry name" value="PR-1-like"/>
    <property type="match status" value="1"/>
</dbReference>
<dbReference type="RefSeq" id="XP_002902227.1">
    <property type="nucleotide sequence ID" value="XM_002902181.1"/>
</dbReference>
<reference evidence="3" key="1">
    <citation type="journal article" date="2009" name="Nature">
        <title>Genome sequence and analysis of the Irish potato famine pathogen Phytophthora infestans.</title>
        <authorList>
            <consortium name="The Broad Institute Genome Sequencing Platform"/>
            <person name="Haas B.J."/>
            <person name="Kamoun S."/>
            <person name="Zody M.C."/>
            <person name="Jiang R.H."/>
            <person name="Handsaker R.E."/>
            <person name="Cano L.M."/>
            <person name="Grabherr M."/>
            <person name="Kodira C.D."/>
            <person name="Raffaele S."/>
            <person name="Torto-Alalibo T."/>
            <person name="Bozkurt T.O."/>
            <person name="Ah-Fong A.M."/>
            <person name="Alvarado L."/>
            <person name="Anderson V.L."/>
            <person name="Armstrong M.R."/>
            <person name="Avrova A."/>
            <person name="Baxter L."/>
            <person name="Beynon J."/>
            <person name="Boevink P.C."/>
            <person name="Bollmann S.R."/>
            <person name="Bos J.I."/>
            <person name="Bulone V."/>
            <person name="Cai G."/>
            <person name="Cakir C."/>
            <person name="Carrington J.C."/>
            <person name="Chawner M."/>
            <person name="Conti L."/>
            <person name="Costanzo S."/>
            <person name="Ewan R."/>
            <person name="Fahlgren N."/>
            <person name="Fischbach M.A."/>
            <person name="Fugelstad J."/>
            <person name="Gilroy E.M."/>
            <person name="Gnerre S."/>
            <person name="Green P.J."/>
            <person name="Grenville-Briggs L.J."/>
            <person name="Griffith J."/>
            <person name="Grunwald N.J."/>
            <person name="Horn K."/>
            <person name="Horner N.R."/>
            <person name="Hu C.H."/>
            <person name="Huitema E."/>
            <person name="Jeong D.H."/>
            <person name="Jones A.M."/>
            <person name="Jones J.D."/>
            <person name="Jones R.W."/>
            <person name="Karlsson E.K."/>
            <person name="Kunjeti S.G."/>
            <person name="Lamour K."/>
            <person name="Liu Z."/>
            <person name="Ma L."/>
            <person name="Maclean D."/>
            <person name="Chibucos M.C."/>
            <person name="McDonald H."/>
            <person name="McWalters J."/>
            <person name="Meijer H.J."/>
            <person name="Morgan W."/>
            <person name="Morris P.F."/>
            <person name="Munro C.A."/>
            <person name="O'Neill K."/>
            <person name="Ospina-Giraldo M."/>
            <person name="Pinzon A."/>
            <person name="Pritchard L."/>
            <person name="Ramsahoye B."/>
            <person name="Ren Q."/>
            <person name="Restrepo S."/>
            <person name="Roy S."/>
            <person name="Sadanandom A."/>
            <person name="Savidor A."/>
            <person name="Schornack S."/>
            <person name="Schwartz D.C."/>
            <person name="Schumann U.D."/>
            <person name="Schwessinger B."/>
            <person name="Seyer L."/>
            <person name="Sharpe T."/>
            <person name="Silvar C."/>
            <person name="Song J."/>
            <person name="Studholme D.J."/>
            <person name="Sykes S."/>
            <person name="Thines M."/>
            <person name="van de Vondervoort P.J."/>
            <person name="Phuntumart V."/>
            <person name="Wawra S."/>
            <person name="Weide R."/>
            <person name="Win J."/>
            <person name="Young C."/>
            <person name="Zhou S."/>
            <person name="Fry W."/>
            <person name="Meyers B.C."/>
            <person name="van West P."/>
            <person name="Ristaino J."/>
            <person name="Govers F."/>
            <person name="Birch P.R."/>
            <person name="Whisson S.C."/>
            <person name="Judelson H.S."/>
            <person name="Nusbaum C."/>
        </authorList>
    </citation>
    <scope>NUCLEOTIDE SEQUENCE [LARGE SCALE GENOMIC DNA]</scope>
    <source>
        <strain evidence="3">T30-4</strain>
    </source>
</reference>
<dbReference type="Proteomes" id="UP000006643">
    <property type="component" value="Unassembled WGS sequence"/>
</dbReference>
<dbReference type="PANTHER" id="PTHR31157:SF1">
    <property type="entry name" value="SCP DOMAIN-CONTAINING PROTEIN"/>
    <property type="match status" value="1"/>
</dbReference>
<dbReference type="Pfam" id="PF00188">
    <property type="entry name" value="CAP"/>
    <property type="match status" value="1"/>
</dbReference>
<dbReference type="InParanoid" id="D0NFB0"/>
<proteinExistence type="predicted"/>
<dbReference type="eggNOG" id="ENOG502RG22">
    <property type="taxonomic scope" value="Eukaryota"/>
</dbReference>
<dbReference type="AlphaFoldDB" id="D0NFB0"/>
<dbReference type="InterPro" id="IPR014044">
    <property type="entry name" value="CAP_dom"/>
</dbReference>